<comment type="similarity">
    <text evidence="5">Belongs to the FliO/MopB family.</text>
</comment>
<evidence type="ECO:0000256" key="5">
    <source>
        <dbReference type="RuleBase" id="RU362064"/>
    </source>
</evidence>
<dbReference type="Pfam" id="PF04347">
    <property type="entry name" value="FliO"/>
    <property type="match status" value="1"/>
</dbReference>
<dbReference type="Proteomes" id="UP000198847">
    <property type="component" value="Unassembled WGS sequence"/>
</dbReference>
<keyword evidence="1 5" id="KW-1003">Cell membrane</keyword>
<dbReference type="OrthoDB" id="2080636at2"/>
<keyword evidence="5" id="KW-0975">Bacterial flagellum</keyword>
<evidence type="ECO:0000313" key="7">
    <source>
        <dbReference type="EMBL" id="SEO81100.1"/>
    </source>
</evidence>
<evidence type="ECO:0000256" key="4">
    <source>
        <dbReference type="ARBA" id="ARBA00023136"/>
    </source>
</evidence>
<dbReference type="EMBL" id="FODY01000005">
    <property type="protein sequence ID" value="SEO81100.1"/>
    <property type="molecule type" value="Genomic_DNA"/>
</dbReference>
<keyword evidence="3 5" id="KW-1133">Transmembrane helix</keyword>
<feature type="signal peptide" evidence="6">
    <location>
        <begin position="1"/>
        <end position="23"/>
    </location>
</feature>
<keyword evidence="2 5" id="KW-0812">Transmembrane</keyword>
<dbReference type="GO" id="GO:0009425">
    <property type="term" value="C:bacterial-type flagellum basal body"/>
    <property type="evidence" value="ECO:0007669"/>
    <property type="project" value="UniProtKB-SubCell"/>
</dbReference>
<dbReference type="InterPro" id="IPR022781">
    <property type="entry name" value="Flagellar_biosynth_FliO"/>
</dbReference>
<comment type="subcellular location">
    <subcellularLocation>
        <location evidence="5">Cell membrane</location>
    </subcellularLocation>
    <subcellularLocation>
        <location evidence="5">Bacterial flagellum basal body</location>
    </subcellularLocation>
</comment>
<evidence type="ECO:0000256" key="2">
    <source>
        <dbReference type="ARBA" id="ARBA00022692"/>
    </source>
</evidence>
<keyword evidence="7" id="KW-0966">Cell projection</keyword>
<gene>
    <name evidence="7" type="ORF">SAMN04490178_105163</name>
</gene>
<name>A0A1H8SQP5_9FIRM</name>
<keyword evidence="8" id="KW-1185">Reference proteome</keyword>
<feature type="chain" id="PRO_5011525712" description="Flagellar protein" evidence="6">
    <location>
        <begin position="24"/>
        <end position="177"/>
    </location>
</feature>
<keyword evidence="7" id="KW-0969">Cilium</keyword>
<dbReference type="GO" id="GO:0005886">
    <property type="term" value="C:plasma membrane"/>
    <property type="evidence" value="ECO:0007669"/>
    <property type="project" value="UniProtKB-SubCell"/>
</dbReference>
<keyword evidence="4 5" id="KW-0472">Membrane</keyword>
<evidence type="ECO:0000256" key="3">
    <source>
        <dbReference type="ARBA" id="ARBA00022989"/>
    </source>
</evidence>
<feature type="transmembrane region" description="Helical" evidence="5">
    <location>
        <begin position="47"/>
        <end position="67"/>
    </location>
</feature>
<protein>
    <recommendedName>
        <fullName evidence="5">Flagellar protein</fullName>
    </recommendedName>
</protein>
<keyword evidence="7" id="KW-0282">Flagellum</keyword>
<accession>A0A1H8SQP5</accession>
<dbReference type="RefSeq" id="WP_091744922.1">
    <property type="nucleotide sequence ID" value="NZ_FODY01000005.1"/>
</dbReference>
<dbReference type="AlphaFoldDB" id="A0A1H8SQP5"/>
<evidence type="ECO:0000256" key="1">
    <source>
        <dbReference type="ARBA" id="ARBA00022475"/>
    </source>
</evidence>
<dbReference type="STRING" id="112903.SAMN04490178_105163"/>
<proteinExistence type="inferred from homology"/>
<evidence type="ECO:0000313" key="8">
    <source>
        <dbReference type="Proteomes" id="UP000198847"/>
    </source>
</evidence>
<evidence type="ECO:0000256" key="6">
    <source>
        <dbReference type="SAM" id="SignalP"/>
    </source>
</evidence>
<dbReference type="GO" id="GO:0044781">
    <property type="term" value="P:bacterial-type flagellum organization"/>
    <property type="evidence" value="ECO:0007669"/>
    <property type="project" value="UniProtKB-UniRule"/>
</dbReference>
<reference evidence="7 8" key="1">
    <citation type="submission" date="2016-10" db="EMBL/GenBank/DDBJ databases">
        <authorList>
            <person name="de Groot N.N."/>
        </authorList>
    </citation>
    <scope>NUCLEOTIDE SEQUENCE [LARGE SCALE GENOMIC DNA]</scope>
    <source>
        <strain evidence="7 8">DSM 13305</strain>
    </source>
</reference>
<keyword evidence="6" id="KW-0732">Signal</keyword>
<sequence length="177" mass="19607">MIRKVIACLLLLSAVFLPLQILAQETTGTYLQYQEPKAPEISWLSSIAYIFSLLVTFGVILFLAYLASRFLGQKMGSLSAVNGGRILSSIPLGANRAVQVVEIAGKVLVLGVTDHTIVLLQEITDETEIARLKDRPAATVQPQFATLFERHLTSLQNIAQKFPGILDSRQENDRRKR</sequence>
<organism evidence="7 8">
    <name type="scientific">Propionispora vibrioides</name>
    <dbReference type="NCBI Taxonomy" id="112903"/>
    <lineage>
        <taxon>Bacteria</taxon>
        <taxon>Bacillati</taxon>
        <taxon>Bacillota</taxon>
        <taxon>Negativicutes</taxon>
        <taxon>Selenomonadales</taxon>
        <taxon>Sporomusaceae</taxon>
        <taxon>Propionispora</taxon>
    </lineage>
</organism>
<dbReference type="NCBIfam" id="TIGR03500">
    <property type="entry name" value="FliO_TIGR"/>
    <property type="match status" value="1"/>
</dbReference>